<accession>A0A915KWV9</accession>
<evidence type="ECO:0000313" key="2">
    <source>
        <dbReference type="Proteomes" id="UP000887565"/>
    </source>
</evidence>
<dbReference type="WBParaSite" id="nRc.2.0.1.t42948-RA">
    <property type="protein sequence ID" value="nRc.2.0.1.t42948-RA"/>
    <property type="gene ID" value="nRc.2.0.1.g42948"/>
</dbReference>
<dbReference type="Proteomes" id="UP000887565">
    <property type="component" value="Unplaced"/>
</dbReference>
<evidence type="ECO:0000313" key="3">
    <source>
        <dbReference type="WBParaSite" id="nRc.2.0.1.t42948-RA"/>
    </source>
</evidence>
<proteinExistence type="predicted"/>
<sequence>MKIRPGTNDSMEYCMWQNHYFLLEHCLYWQHLSYLTCVVYQITYLVVNVISSFIKLRHIPCLQFCTTAAQQCSKGSFICLFSICKQQQININKKIDFAQFHKNWTI</sequence>
<reference evidence="3" key="1">
    <citation type="submission" date="2022-11" db="UniProtKB">
        <authorList>
            <consortium name="WormBaseParasite"/>
        </authorList>
    </citation>
    <scope>IDENTIFICATION</scope>
</reference>
<keyword evidence="1" id="KW-0472">Membrane</keyword>
<name>A0A915KWV9_ROMCU</name>
<feature type="transmembrane region" description="Helical" evidence="1">
    <location>
        <begin position="32"/>
        <end position="54"/>
    </location>
</feature>
<keyword evidence="1" id="KW-0812">Transmembrane</keyword>
<organism evidence="2 3">
    <name type="scientific">Romanomermis culicivorax</name>
    <name type="common">Nematode worm</name>
    <dbReference type="NCBI Taxonomy" id="13658"/>
    <lineage>
        <taxon>Eukaryota</taxon>
        <taxon>Metazoa</taxon>
        <taxon>Ecdysozoa</taxon>
        <taxon>Nematoda</taxon>
        <taxon>Enoplea</taxon>
        <taxon>Dorylaimia</taxon>
        <taxon>Mermithida</taxon>
        <taxon>Mermithoidea</taxon>
        <taxon>Mermithidae</taxon>
        <taxon>Romanomermis</taxon>
    </lineage>
</organism>
<dbReference type="AlphaFoldDB" id="A0A915KWV9"/>
<keyword evidence="2" id="KW-1185">Reference proteome</keyword>
<keyword evidence="1" id="KW-1133">Transmembrane helix</keyword>
<evidence type="ECO:0000256" key="1">
    <source>
        <dbReference type="SAM" id="Phobius"/>
    </source>
</evidence>
<protein>
    <submittedName>
        <fullName evidence="3">Uncharacterized protein</fullName>
    </submittedName>
</protein>